<feature type="region of interest" description="Disordered" evidence="1">
    <location>
        <begin position="128"/>
        <end position="197"/>
    </location>
</feature>
<organism evidence="3 4">
    <name type="scientific">Meganyctiphanes norvegica</name>
    <name type="common">Northern krill</name>
    <name type="synonym">Thysanopoda norvegica</name>
    <dbReference type="NCBI Taxonomy" id="48144"/>
    <lineage>
        <taxon>Eukaryota</taxon>
        <taxon>Metazoa</taxon>
        <taxon>Ecdysozoa</taxon>
        <taxon>Arthropoda</taxon>
        <taxon>Crustacea</taxon>
        <taxon>Multicrustacea</taxon>
        <taxon>Malacostraca</taxon>
        <taxon>Eumalacostraca</taxon>
        <taxon>Eucarida</taxon>
        <taxon>Euphausiacea</taxon>
        <taxon>Euphausiidae</taxon>
        <taxon>Meganyctiphanes</taxon>
    </lineage>
</organism>
<name>A0AAV2R535_MEGNR</name>
<evidence type="ECO:0000313" key="4">
    <source>
        <dbReference type="Proteomes" id="UP001497623"/>
    </source>
</evidence>
<evidence type="ECO:0000313" key="3">
    <source>
        <dbReference type="EMBL" id="CAL4116027.1"/>
    </source>
</evidence>
<keyword evidence="4" id="KW-1185">Reference proteome</keyword>
<feature type="region of interest" description="Disordered" evidence="1">
    <location>
        <begin position="1"/>
        <end position="49"/>
    </location>
</feature>
<feature type="domain" description="DH" evidence="2">
    <location>
        <begin position="271"/>
        <end position="463"/>
    </location>
</feature>
<evidence type="ECO:0000259" key="2">
    <source>
        <dbReference type="PROSITE" id="PS50010"/>
    </source>
</evidence>
<feature type="compositionally biased region" description="Basic and acidic residues" evidence="1">
    <location>
        <begin position="712"/>
        <end position="721"/>
    </location>
</feature>
<feature type="compositionally biased region" description="Polar residues" evidence="1">
    <location>
        <begin position="738"/>
        <end position="778"/>
    </location>
</feature>
<dbReference type="InterPro" id="IPR035899">
    <property type="entry name" value="DBL_dom_sf"/>
</dbReference>
<dbReference type="Gene3D" id="1.20.900.10">
    <property type="entry name" value="Dbl homology (DH) domain"/>
    <property type="match status" value="1"/>
</dbReference>
<dbReference type="GO" id="GO:0030139">
    <property type="term" value="C:endocytic vesicle"/>
    <property type="evidence" value="ECO:0007669"/>
    <property type="project" value="TreeGrafter"/>
</dbReference>
<dbReference type="GO" id="GO:0005886">
    <property type="term" value="C:plasma membrane"/>
    <property type="evidence" value="ECO:0007669"/>
    <property type="project" value="TreeGrafter"/>
</dbReference>
<reference evidence="3 4" key="1">
    <citation type="submission" date="2024-05" db="EMBL/GenBank/DDBJ databases">
        <authorList>
            <person name="Wallberg A."/>
        </authorList>
    </citation>
    <scope>NUCLEOTIDE SEQUENCE [LARGE SCALE GENOMIC DNA]</scope>
</reference>
<feature type="compositionally biased region" description="Low complexity" evidence="1">
    <location>
        <begin position="645"/>
        <end position="660"/>
    </location>
</feature>
<dbReference type="Pfam" id="PF00621">
    <property type="entry name" value="RhoGEF"/>
    <property type="match status" value="1"/>
</dbReference>
<dbReference type="PANTHER" id="PTHR13217:SF11">
    <property type="entry name" value="PLECKSTRIN HOMOLOGY DOMAIN-CONTAINING FAMILY G MEMBER 5"/>
    <property type="match status" value="1"/>
</dbReference>
<feature type="compositionally biased region" description="Polar residues" evidence="1">
    <location>
        <begin position="1"/>
        <end position="10"/>
    </location>
</feature>
<feature type="compositionally biased region" description="Polar residues" evidence="1">
    <location>
        <begin position="697"/>
        <end position="706"/>
    </location>
</feature>
<dbReference type="Proteomes" id="UP001497623">
    <property type="component" value="Unassembled WGS sequence"/>
</dbReference>
<dbReference type="InterPro" id="IPR011993">
    <property type="entry name" value="PH-like_dom_sf"/>
</dbReference>
<dbReference type="InterPro" id="IPR040181">
    <property type="entry name" value="PKHG5/7"/>
</dbReference>
<accession>A0AAV2R535</accession>
<dbReference type="GO" id="GO:0005085">
    <property type="term" value="F:guanyl-nucleotide exchange factor activity"/>
    <property type="evidence" value="ECO:0007669"/>
    <property type="project" value="InterPro"/>
</dbReference>
<sequence length="1062" mass="119311">GRSKSLTHINTLGAGSDMLSRGESMEAGGPHHETLGVPSSRSHHHSFRRKKLSVANRVSSGEYVVMLLECFTDPVEEFVPAHRGTTLRSALERLQVDVNIVTVHIEGSRTIITPNTDLNLLGGKTIRVKGRDDSRSPQRSRSVGAPSSGGRRTPIGRGSQGRFMWGASTEEYPLTPEQERPNGSILHDKGQSKHSKHTNKWSIFPAHSKDSKMDSMVQQLDLYSKMGIPDQPHLLVCQTIQQELSLNEAPLESSWRQVVDGADLLDARQEQQQSAIWELVETEATYIHNLKDITDLFLACLCNLQNESLLNEIDTDKLFSNIQEIYAANLTFWREHIMRMLEHSRLTRQPLDPTILAEAFYKFEEIYKPYTRYCLEQSNCQLYCKEKNRENEYFKLYLAWCETQRECNRLRLVDILVQPMQRLFHYSVLLKAILKKTSKDDHRFTLQEMIGHVETFLTNVNSTLRQCHEQERLKDIAKRIETYDVVESRDDDLERVIKTYSELNLTQPMPGCPEHLLSHLLLHGDLKLSDNHISKTDVHVFLFTDLLLITKVTQRKAEKVKIVRPPYLVARLILVEVKDCTSIGLVSINEWNVAVAAFTLQCHDHRTHKSWLDQLRRAQEHYREAQQARDVLVYDDTHYYNSLYPRSPRGGSSRASRMPSLAHSHSGSIDLNEALSVFPTWGIMGVHHPSIDLSDVRASSMSSDGSISPRCHVPDIQRSRSLDCSSDPSVRDERHTVPTKTPNTLSVNPPYPTGQSLPNLISESSKSLKVPTSHSVLDQLSPREPCVSYQPRSRSSLQRASSMSQSRNPPLVMLRNKQSSAISPQTHDHADILDDYSFPSPRISHLDRLDNYRYHTPGAIEDLKSSRGETSPEAPHPSRSKHGVMDPLSPGVSAASSLYSLVSLVASQAGLITSMASATPQHMQDKTLGTEVEVLEPTENINGKGNAHSRGEYKCFKISPSTYSSKDSDITFATSYLAHSHQENESRGRASLDNPRNVKIRVPDMDLGLSSVQITINEGSSCSTLPSPFSSSSSLDGGLTEADSIEMGKILLRHPSIEATDI</sequence>
<dbReference type="PROSITE" id="PS50010">
    <property type="entry name" value="DH_2"/>
    <property type="match status" value="1"/>
</dbReference>
<dbReference type="Gene3D" id="2.30.29.30">
    <property type="entry name" value="Pleckstrin-homology domain (PH domain)/Phosphotyrosine-binding domain (PTB)"/>
    <property type="match status" value="1"/>
</dbReference>
<dbReference type="InterPro" id="IPR000219">
    <property type="entry name" value="DH_dom"/>
</dbReference>
<dbReference type="GO" id="GO:0043542">
    <property type="term" value="P:endothelial cell migration"/>
    <property type="evidence" value="ECO:0007669"/>
    <property type="project" value="TreeGrafter"/>
</dbReference>
<dbReference type="GO" id="GO:0030424">
    <property type="term" value="C:axon"/>
    <property type="evidence" value="ECO:0007669"/>
    <property type="project" value="TreeGrafter"/>
</dbReference>
<dbReference type="SUPFAM" id="SSF48065">
    <property type="entry name" value="DBL homology domain (DH-domain)"/>
    <property type="match status" value="1"/>
</dbReference>
<feature type="region of interest" description="Disordered" evidence="1">
    <location>
        <begin position="697"/>
        <end position="809"/>
    </location>
</feature>
<dbReference type="CDD" id="cd13244">
    <property type="entry name" value="PH_PLEKHG5_G6"/>
    <property type="match status" value="1"/>
</dbReference>
<dbReference type="GO" id="GO:0007266">
    <property type="term" value="P:Rho protein signal transduction"/>
    <property type="evidence" value="ECO:0007669"/>
    <property type="project" value="TreeGrafter"/>
</dbReference>
<feature type="region of interest" description="Disordered" evidence="1">
    <location>
        <begin position="859"/>
        <end position="888"/>
    </location>
</feature>
<dbReference type="SMART" id="SM00325">
    <property type="entry name" value="RhoGEF"/>
    <property type="match status" value="1"/>
</dbReference>
<gene>
    <name evidence="3" type="ORF">MNOR_LOCUS20885</name>
</gene>
<evidence type="ECO:0000256" key="1">
    <source>
        <dbReference type="SAM" id="MobiDB-lite"/>
    </source>
</evidence>
<dbReference type="SUPFAM" id="SSF50729">
    <property type="entry name" value="PH domain-like"/>
    <property type="match status" value="1"/>
</dbReference>
<dbReference type="CDD" id="cd00160">
    <property type="entry name" value="RhoGEF"/>
    <property type="match status" value="1"/>
</dbReference>
<proteinExistence type="predicted"/>
<dbReference type="AlphaFoldDB" id="A0AAV2R535"/>
<protein>
    <recommendedName>
        <fullName evidence="2">DH domain-containing protein</fullName>
    </recommendedName>
</protein>
<comment type="caution">
    <text evidence="3">The sequence shown here is derived from an EMBL/GenBank/DDBJ whole genome shotgun (WGS) entry which is preliminary data.</text>
</comment>
<feature type="compositionally biased region" description="Low complexity" evidence="1">
    <location>
        <begin position="790"/>
        <end position="807"/>
    </location>
</feature>
<dbReference type="InterPro" id="IPR055251">
    <property type="entry name" value="SOS1_NGEF_PH"/>
</dbReference>
<dbReference type="Pfam" id="PF22697">
    <property type="entry name" value="SOS1_NGEF_PH"/>
    <property type="match status" value="1"/>
</dbReference>
<feature type="non-terminal residue" evidence="3">
    <location>
        <position position="1"/>
    </location>
</feature>
<dbReference type="EMBL" id="CAXKWB010016406">
    <property type="protein sequence ID" value="CAL4116027.1"/>
    <property type="molecule type" value="Genomic_DNA"/>
</dbReference>
<feature type="region of interest" description="Disordered" evidence="1">
    <location>
        <begin position="644"/>
        <end position="665"/>
    </location>
</feature>
<dbReference type="PANTHER" id="PTHR13217">
    <property type="entry name" value="PLECKSTRIN HOMOLOGY DOMAIN-CONTAINING FAMILY G MEMBER 7"/>
    <property type="match status" value="1"/>
</dbReference>